<evidence type="ECO:0000256" key="5">
    <source>
        <dbReference type="ARBA" id="ARBA00022737"/>
    </source>
</evidence>
<keyword evidence="6" id="KW-0378">Hydrolase</keyword>
<feature type="domain" description="Tyrosine specific protein phosphatases" evidence="15">
    <location>
        <begin position="725"/>
        <end position="773"/>
    </location>
</feature>
<keyword evidence="18" id="KW-1185">Reference proteome</keyword>
<dbReference type="PANTHER" id="PTHR46957:SF10">
    <property type="entry name" value="PROTEIN TYROSINE PHOSPHATASE, RECEPTOR TYPE, H"/>
    <property type="match status" value="1"/>
</dbReference>
<feature type="domain" description="Tyrosine-protein phosphatase" evidence="14">
    <location>
        <begin position="847"/>
        <end position="1061"/>
    </location>
</feature>
<feature type="non-terminal residue" evidence="17">
    <location>
        <position position="1"/>
    </location>
</feature>
<dbReference type="OrthoDB" id="8609993at2759"/>
<proteinExistence type="inferred from homology"/>
<comment type="subcellular location">
    <subcellularLocation>
        <location evidence="1">Membrane</location>
        <topology evidence="1">Single-pass type I membrane protein</topology>
    </subcellularLocation>
</comment>
<dbReference type="GO" id="GO:0016020">
    <property type="term" value="C:membrane"/>
    <property type="evidence" value="ECO:0007669"/>
    <property type="project" value="UniProtKB-SubCell"/>
</dbReference>
<dbReference type="Gene3D" id="3.90.190.10">
    <property type="entry name" value="Protein tyrosine phosphatase superfamily"/>
    <property type="match status" value="2"/>
</dbReference>
<dbReference type="InterPro" id="IPR000242">
    <property type="entry name" value="PTP_cat"/>
</dbReference>
<dbReference type="InterPro" id="IPR050713">
    <property type="entry name" value="RTP_Phos/Ushers"/>
</dbReference>
<evidence type="ECO:0000256" key="3">
    <source>
        <dbReference type="ARBA" id="ARBA00022692"/>
    </source>
</evidence>
<reference evidence="17" key="1">
    <citation type="submission" date="2020-02" db="EMBL/GenBank/DDBJ databases">
        <title>Bird 10,000 Genomes (B10K) Project - Family phase.</title>
        <authorList>
            <person name="Zhang G."/>
        </authorList>
    </citation>
    <scope>NUCLEOTIDE SEQUENCE</scope>
    <source>
        <strain evidence="17">B10K-DU-030-59</strain>
    </source>
</reference>
<dbReference type="SMART" id="SM00404">
    <property type="entry name" value="PTPc_motif"/>
    <property type="match status" value="2"/>
</dbReference>
<keyword evidence="4" id="KW-0732">Signal</keyword>
<comment type="catalytic activity">
    <reaction evidence="12">
        <text>O-phospho-L-tyrosyl-[protein] + H2O = L-tyrosyl-[protein] + phosphate</text>
        <dbReference type="Rhea" id="RHEA:10684"/>
        <dbReference type="Rhea" id="RHEA-COMP:10136"/>
        <dbReference type="Rhea" id="RHEA-COMP:20101"/>
        <dbReference type="ChEBI" id="CHEBI:15377"/>
        <dbReference type="ChEBI" id="CHEBI:43474"/>
        <dbReference type="ChEBI" id="CHEBI:46858"/>
        <dbReference type="ChEBI" id="CHEBI:61978"/>
        <dbReference type="EC" id="3.1.3.48"/>
    </reaction>
</comment>
<comment type="caution">
    <text evidence="17">The sequence shown here is derived from an EMBL/GenBank/DDBJ whole genome shotgun (WGS) entry which is preliminary data.</text>
</comment>
<dbReference type="PROSITE" id="PS50055">
    <property type="entry name" value="TYR_PHOSPHATASE_PTP"/>
    <property type="match status" value="2"/>
</dbReference>
<feature type="domain" description="Tyrosine specific protein phosphatases" evidence="15">
    <location>
        <begin position="992"/>
        <end position="1050"/>
    </location>
</feature>
<evidence type="ECO:0000256" key="1">
    <source>
        <dbReference type="ARBA" id="ARBA00004479"/>
    </source>
</evidence>
<dbReference type="PROSITE" id="PS50056">
    <property type="entry name" value="TYR_PHOSPHATASE_2"/>
    <property type="match status" value="2"/>
</dbReference>
<comment type="similarity">
    <text evidence="11">Belongs to the protein-tyrosine phosphatase family. Receptor class 3 subfamily.</text>
</comment>
<dbReference type="FunFam" id="3.90.190.10:FF:000009">
    <property type="entry name" value="Receptor-type tyrosine-protein phosphatase beta"/>
    <property type="match status" value="1"/>
</dbReference>
<feature type="domain" description="Fibronectin type-III" evidence="16">
    <location>
        <begin position="178"/>
        <end position="274"/>
    </location>
</feature>
<dbReference type="SMART" id="SM00060">
    <property type="entry name" value="FN3"/>
    <property type="match status" value="4"/>
</dbReference>
<dbReference type="SUPFAM" id="SSF49265">
    <property type="entry name" value="Fibronectin type III"/>
    <property type="match status" value="3"/>
</dbReference>
<keyword evidence="8 13" id="KW-1133">Transmembrane helix</keyword>
<dbReference type="InterPro" id="IPR036116">
    <property type="entry name" value="FN3_sf"/>
</dbReference>
<evidence type="ECO:0000256" key="4">
    <source>
        <dbReference type="ARBA" id="ARBA00022729"/>
    </source>
</evidence>
<dbReference type="CDD" id="cd00063">
    <property type="entry name" value="FN3"/>
    <property type="match status" value="1"/>
</dbReference>
<dbReference type="Pfam" id="PF00102">
    <property type="entry name" value="Y_phosphatase"/>
    <property type="match status" value="3"/>
</dbReference>
<dbReference type="FunFam" id="2.60.40.10:FF:000369">
    <property type="entry name" value="Protein tyrosine phosphatase, receptor type B"/>
    <property type="match status" value="1"/>
</dbReference>
<evidence type="ECO:0000256" key="13">
    <source>
        <dbReference type="SAM" id="Phobius"/>
    </source>
</evidence>
<dbReference type="GO" id="GO:0004725">
    <property type="term" value="F:protein tyrosine phosphatase activity"/>
    <property type="evidence" value="ECO:0007669"/>
    <property type="project" value="UniProtKB-EC"/>
</dbReference>
<feature type="domain" description="Fibronectin type-III" evidence="16">
    <location>
        <begin position="3"/>
        <end position="97"/>
    </location>
</feature>
<dbReference type="GO" id="GO:0043235">
    <property type="term" value="C:receptor complex"/>
    <property type="evidence" value="ECO:0007669"/>
    <property type="project" value="TreeGrafter"/>
</dbReference>
<feature type="transmembrane region" description="Helical" evidence="13">
    <location>
        <begin position="426"/>
        <end position="447"/>
    </location>
</feature>
<dbReference type="Pfam" id="PF18861">
    <property type="entry name" value="PTP_tm"/>
    <property type="match status" value="1"/>
</dbReference>
<gene>
    <name evidence="17" type="primary">Ptprv_0</name>
    <name evidence="17" type="ORF">UROIND_R02233</name>
</gene>
<dbReference type="Gene3D" id="2.60.40.10">
    <property type="entry name" value="Immunoglobulins"/>
    <property type="match status" value="3"/>
</dbReference>
<dbReference type="SMART" id="SM00194">
    <property type="entry name" value="PTPc"/>
    <property type="match status" value="2"/>
</dbReference>
<evidence type="ECO:0000259" key="14">
    <source>
        <dbReference type="PROSITE" id="PS50055"/>
    </source>
</evidence>
<sequence length="1061" mass="118191">PLPPASVQLLSTAHPERLRAAWRAAAGERDSYTLTLYHARLGTVAATTSLGRDIHNFTFTGLAPGSKYMLEVMSVAGSHQAPAGNVSNWTSPSVPQNLSVLAEGNNTMLVTWGSVLGQQEDCQLWLRDPRNHTQPWRHVLSPGQGQQLLQGLIPGRNYSVSVSCVAGPYWSSTKPLVVPMEPNPVEDVECLPESRSLYLNWTSSPGDVETYELVTERLSDGPPTSKHVMSIPRSEATLEGLGPNSSYRISVSTVGMNTMRSQAVTLLCNTTVDALPPPLQADIFQVEASSTVVISSDLFSEENGQIVYYGVVATTNDSLLRPTQEIMSSTWYDHYYGPEDSYLAVLIPNPFHPSPRSSPETWRVPVGTEECGQSRAMCNGKLKANEQYRFSIAAFTKYDPVAPAVTFTMFSAAGSGADATPLSIPIIAGIIMGFLLILAAILALVFWKQLRTKSSQEPKASFPLHFTSCRNVHRPIPIQSFKQYYEMKTANANQAFFQEFEELKEVGKEQSKAEAELPANVSKNRYRHVLPYDHSRVKLSQLGEDPHSDYINANFMPGYTIQQEFIATQGPLKKTIEDFWRLVWEQNVCNIIMLTVCMENGRVLCDHYWPSESTPVSYGQLRVQLLMQSSSEEWTTREFKLWHEGLRAERHVSHLHYTAWPDHGIPDSTTSIMSFRELVREHIQSTKDAGPTLVHCRQGSSTGEGLGLVMHRLGGKGAPGRQGCAGVGRTGTFIALDRLLQQMKQEKVVDTFGVVYGLRMNRYSMIQTLSQYVFLHSCILDKILEEPLLGLSGTERSCPIPLKSFAQHYAQRAAKSHVGFLREYEVVKEEASSAAPSSGSQHTQPSSSILPYDRSRVKFSLLEHGPFSGLLQVWHILGCSSSREYLAVQGPDKLTMEDFWSLVWEQDVHIILTLIPWQEKGEVPSEMCWPLEGDSLCTKVLTIQCGTEKLGSGWRCIQLKVKHEKKAKERQVQQFLYTLWSSKRQPDVQGLVELLTAVRRCVPPRKRAAPLLLHCSGGLSQMGTLISLDCLLHQMKAERAVDIYGVTLQLTRSCCLMTPTL</sequence>
<keyword evidence="5" id="KW-0677">Repeat</keyword>
<keyword evidence="7" id="KW-0904">Protein phosphatase</keyword>
<dbReference type="Pfam" id="PF00041">
    <property type="entry name" value="fn3"/>
    <property type="match status" value="1"/>
</dbReference>
<evidence type="ECO:0000256" key="12">
    <source>
        <dbReference type="ARBA" id="ARBA00051722"/>
    </source>
</evidence>
<dbReference type="AlphaFoldDB" id="A0A852LBS7"/>
<keyword evidence="10" id="KW-0325">Glycoprotein</keyword>
<feature type="non-terminal residue" evidence="17">
    <location>
        <position position="1061"/>
    </location>
</feature>
<protein>
    <recommendedName>
        <fullName evidence="2">protein-tyrosine-phosphatase</fullName>
        <ecNumber evidence="2">3.1.3.48</ecNumber>
    </recommendedName>
</protein>
<evidence type="ECO:0000256" key="6">
    <source>
        <dbReference type="ARBA" id="ARBA00022801"/>
    </source>
</evidence>
<dbReference type="PANTHER" id="PTHR46957">
    <property type="entry name" value="CYTOKINE RECEPTOR"/>
    <property type="match status" value="1"/>
</dbReference>
<dbReference type="GO" id="GO:0032502">
    <property type="term" value="P:developmental process"/>
    <property type="evidence" value="ECO:0007669"/>
    <property type="project" value="UniProtKB-ARBA"/>
</dbReference>
<evidence type="ECO:0000313" key="18">
    <source>
        <dbReference type="Proteomes" id="UP000654395"/>
    </source>
</evidence>
<dbReference type="InterPro" id="IPR003595">
    <property type="entry name" value="Tyr_Pase_cat"/>
</dbReference>
<feature type="domain" description="Tyrosine-protein phosphatase" evidence="14">
    <location>
        <begin position="496"/>
        <end position="782"/>
    </location>
</feature>
<dbReference type="InterPro" id="IPR000387">
    <property type="entry name" value="Tyr_Pase_dom"/>
</dbReference>
<dbReference type="InterPro" id="IPR041201">
    <property type="entry name" value="PTPRJ_TM"/>
</dbReference>
<dbReference type="InterPro" id="IPR013783">
    <property type="entry name" value="Ig-like_fold"/>
</dbReference>
<evidence type="ECO:0000259" key="15">
    <source>
        <dbReference type="PROSITE" id="PS50056"/>
    </source>
</evidence>
<accession>A0A852LBS7</accession>
<dbReference type="EC" id="3.1.3.48" evidence="2"/>
<organism evidence="17 18">
    <name type="scientific">Urocolius indicus</name>
    <name type="common">Red-faced mousebird</name>
    <name type="synonym">Colius indicus</name>
    <dbReference type="NCBI Taxonomy" id="458196"/>
    <lineage>
        <taxon>Eukaryota</taxon>
        <taxon>Metazoa</taxon>
        <taxon>Chordata</taxon>
        <taxon>Craniata</taxon>
        <taxon>Vertebrata</taxon>
        <taxon>Euteleostomi</taxon>
        <taxon>Archelosauria</taxon>
        <taxon>Archosauria</taxon>
        <taxon>Dinosauria</taxon>
        <taxon>Saurischia</taxon>
        <taxon>Theropoda</taxon>
        <taxon>Coelurosauria</taxon>
        <taxon>Aves</taxon>
        <taxon>Neognathae</taxon>
        <taxon>Neoaves</taxon>
        <taxon>Telluraves</taxon>
        <taxon>Coraciimorphae</taxon>
        <taxon>Coliiformes</taxon>
        <taxon>Coliidae</taxon>
        <taxon>Urocolius</taxon>
    </lineage>
</organism>
<evidence type="ECO:0000256" key="11">
    <source>
        <dbReference type="ARBA" id="ARBA00025789"/>
    </source>
</evidence>
<evidence type="ECO:0000256" key="9">
    <source>
        <dbReference type="ARBA" id="ARBA00023136"/>
    </source>
</evidence>
<evidence type="ECO:0000256" key="10">
    <source>
        <dbReference type="ARBA" id="ARBA00023180"/>
    </source>
</evidence>
<evidence type="ECO:0000256" key="2">
    <source>
        <dbReference type="ARBA" id="ARBA00013064"/>
    </source>
</evidence>
<evidence type="ECO:0000256" key="7">
    <source>
        <dbReference type="ARBA" id="ARBA00022912"/>
    </source>
</evidence>
<dbReference type="Proteomes" id="UP000654395">
    <property type="component" value="Unassembled WGS sequence"/>
</dbReference>
<dbReference type="SUPFAM" id="SSF52799">
    <property type="entry name" value="(Phosphotyrosine protein) phosphatases II"/>
    <property type="match status" value="2"/>
</dbReference>
<evidence type="ECO:0000259" key="16">
    <source>
        <dbReference type="PROSITE" id="PS50853"/>
    </source>
</evidence>
<dbReference type="InterPro" id="IPR003961">
    <property type="entry name" value="FN3_dom"/>
</dbReference>
<evidence type="ECO:0000313" key="17">
    <source>
        <dbReference type="EMBL" id="NXX86354.1"/>
    </source>
</evidence>
<dbReference type="InterPro" id="IPR029021">
    <property type="entry name" value="Prot-tyrosine_phosphatase-like"/>
</dbReference>
<name>A0A852LBS7_UROIN</name>
<dbReference type="EMBL" id="WBNH01012065">
    <property type="protein sequence ID" value="NXX86354.1"/>
    <property type="molecule type" value="Genomic_DNA"/>
</dbReference>
<keyword evidence="3 13" id="KW-0812">Transmembrane</keyword>
<dbReference type="PRINTS" id="PR00700">
    <property type="entry name" value="PRTYPHPHTASE"/>
</dbReference>
<evidence type="ECO:0000256" key="8">
    <source>
        <dbReference type="ARBA" id="ARBA00022989"/>
    </source>
</evidence>
<dbReference type="PROSITE" id="PS50853">
    <property type="entry name" value="FN3"/>
    <property type="match status" value="2"/>
</dbReference>
<keyword evidence="9 13" id="KW-0472">Membrane</keyword>